<dbReference type="GO" id="GO:0004497">
    <property type="term" value="F:monooxygenase activity"/>
    <property type="evidence" value="ECO:0007669"/>
    <property type="project" value="InterPro"/>
</dbReference>
<evidence type="ECO:0008006" key="10">
    <source>
        <dbReference type="Google" id="ProtNLM"/>
    </source>
</evidence>
<dbReference type="InterPro" id="IPR002403">
    <property type="entry name" value="Cyt_P450_E_grp-IV"/>
</dbReference>
<dbReference type="Gene3D" id="1.10.630.10">
    <property type="entry name" value="Cytochrome P450"/>
    <property type="match status" value="1"/>
</dbReference>
<dbReference type="OrthoDB" id="1844152at2759"/>
<evidence type="ECO:0000256" key="7">
    <source>
        <dbReference type="SAM" id="Phobius"/>
    </source>
</evidence>
<evidence type="ECO:0000256" key="5">
    <source>
        <dbReference type="ARBA" id="ARBA00023004"/>
    </source>
</evidence>
<proteinExistence type="inferred from homology"/>
<dbReference type="GO" id="GO:0020037">
    <property type="term" value="F:heme binding"/>
    <property type="evidence" value="ECO:0007669"/>
    <property type="project" value="InterPro"/>
</dbReference>
<comment type="similarity">
    <text evidence="2">Belongs to the cytochrome P450 family.</text>
</comment>
<gene>
    <name evidence="8" type="ORF">D9756_000020</name>
</gene>
<dbReference type="SUPFAM" id="SSF48264">
    <property type="entry name" value="Cytochrome P450"/>
    <property type="match status" value="1"/>
</dbReference>
<evidence type="ECO:0000313" key="9">
    <source>
        <dbReference type="Proteomes" id="UP000559027"/>
    </source>
</evidence>
<keyword evidence="9" id="KW-1185">Reference proteome</keyword>
<dbReference type="Proteomes" id="UP000559027">
    <property type="component" value="Unassembled WGS sequence"/>
</dbReference>
<reference evidence="8 9" key="1">
    <citation type="journal article" date="2020" name="ISME J.">
        <title>Uncovering the hidden diversity of litter-decomposition mechanisms in mushroom-forming fungi.</title>
        <authorList>
            <person name="Floudas D."/>
            <person name="Bentzer J."/>
            <person name="Ahren D."/>
            <person name="Johansson T."/>
            <person name="Persson P."/>
            <person name="Tunlid A."/>
        </authorList>
    </citation>
    <scope>NUCLEOTIDE SEQUENCE [LARGE SCALE GENOMIC DNA]</scope>
    <source>
        <strain evidence="8 9">CBS 146.42</strain>
    </source>
</reference>
<dbReference type="AlphaFoldDB" id="A0A8H5GFA2"/>
<evidence type="ECO:0000256" key="1">
    <source>
        <dbReference type="ARBA" id="ARBA00001971"/>
    </source>
</evidence>
<keyword evidence="4" id="KW-0560">Oxidoreductase</keyword>
<keyword evidence="7" id="KW-1133">Transmembrane helix</keyword>
<dbReference type="GO" id="GO:0016705">
    <property type="term" value="F:oxidoreductase activity, acting on paired donors, with incorporation or reduction of molecular oxygen"/>
    <property type="evidence" value="ECO:0007669"/>
    <property type="project" value="InterPro"/>
</dbReference>
<keyword evidence="3 6" id="KW-0479">Metal-binding</keyword>
<feature type="transmembrane region" description="Helical" evidence="7">
    <location>
        <begin position="12"/>
        <end position="29"/>
    </location>
</feature>
<evidence type="ECO:0000256" key="6">
    <source>
        <dbReference type="PIRSR" id="PIRSR602403-1"/>
    </source>
</evidence>
<sequence length="499" mass="56759">MLDLGPWILGNVRSPPLVVLIFLFVFVFLQKRNSALDKIPTVGRSGNQISHIIGAFGTFFHGYRLIQEGYTKYRIFKIPRYTSWLVLVNGSEYLEDLRKAGHQLSFPEALNKAGQFDYTISPGLKEDLIHINVVRGPMTRNIGARFPDLADELDKTMDSLLEGPAQDWVSIPCYLSVVHIISRLSARFFAGPKLSSNPRYTGIMQSYAFHLIKGGFFISLFPESLKSFVGRAIFNSQGRIREIEDYLRPVLDEHLEKGMDERTNPELNDMITWLWNASPENQRNLHDIAIRMIYLNVAAIHTTANLLTHVILSIATHTSYIEPLRDEIASVVAKEGWTKSAIEQMRKLDSFVKESQRLYGGDAAMIVRLAMSDFTFSDGTFIPQGTNLAVTGRAINQDEQYYTDPHEFQGFRFVDKDPSKWQMTALNSEFMTYGIGRHACPGRFFAVTEVKTVVARILMEYDITLSDGQKERPKDLWQTGIFIAPNKTAKISLRRRCKP</sequence>
<dbReference type="InterPro" id="IPR036396">
    <property type="entry name" value="Cyt_P450_sf"/>
</dbReference>
<evidence type="ECO:0000256" key="3">
    <source>
        <dbReference type="ARBA" id="ARBA00022723"/>
    </source>
</evidence>
<evidence type="ECO:0000256" key="2">
    <source>
        <dbReference type="ARBA" id="ARBA00010617"/>
    </source>
</evidence>
<feature type="binding site" description="axial binding residue" evidence="6">
    <location>
        <position position="440"/>
    </location>
    <ligand>
        <name>heme</name>
        <dbReference type="ChEBI" id="CHEBI:30413"/>
    </ligand>
    <ligandPart>
        <name>Fe</name>
        <dbReference type="ChEBI" id="CHEBI:18248"/>
    </ligandPart>
</feature>
<dbReference type="EMBL" id="JAACJO010000001">
    <property type="protein sequence ID" value="KAF5363979.1"/>
    <property type="molecule type" value="Genomic_DNA"/>
</dbReference>
<name>A0A8H5GFA2_9AGAR</name>
<dbReference type="PANTHER" id="PTHR46206">
    <property type="entry name" value="CYTOCHROME P450"/>
    <property type="match status" value="1"/>
</dbReference>
<dbReference type="PRINTS" id="PR00465">
    <property type="entry name" value="EP450IV"/>
</dbReference>
<evidence type="ECO:0000313" key="8">
    <source>
        <dbReference type="EMBL" id="KAF5363979.1"/>
    </source>
</evidence>
<comment type="caution">
    <text evidence="8">The sequence shown here is derived from an EMBL/GenBank/DDBJ whole genome shotgun (WGS) entry which is preliminary data.</text>
</comment>
<dbReference type="CDD" id="cd11041">
    <property type="entry name" value="CYP503A1-like"/>
    <property type="match status" value="1"/>
</dbReference>
<evidence type="ECO:0000256" key="4">
    <source>
        <dbReference type="ARBA" id="ARBA00023002"/>
    </source>
</evidence>
<accession>A0A8H5GFA2</accession>
<keyword evidence="5 6" id="KW-0408">Iron</keyword>
<organism evidence="8 9">
    <name type="scientific">Leucocoprinus leucothites</name>
    <dbReference type="NCBI Taxonomy" id="201217"/>
    <lineage>
        <taxon>Eukaryota</taxon>
        <taxon>Fungi</taxon>
        <taxon>Dikarya</taxon>
        <taxon>Basidiomycota</taxon>
        <taxon>Agaricomycotina</taxon>
        <taxon>Agaricomycetes</taxon>
        <taxon>Agaricomycetidae</taxon>
        <taxon>Agaricales</taxon>
        <taxon>Agaricineae</taxon>
        <taxon>Agaricaceae</taxon>
        <taxon>Leucocoprinus</taxon>
    </lineage>
</organism>
<keyword evidence="6" id="KW-0349">Heme</keyword>
<dbReference type="GO" id="GO:0005506">
    <property type="term" value="F:iron ion binding"/>
    <property type="evidence" value="ECO:0007669"/>
    <property type="project" value="InterPro"/>
</dbReference>
<comment type="cofactor">
    <cofactor evidence="1 6">
        <name>heme</name>
        <dbReference type="ChEBI" id="CHEBI:30413"/>
    </cofactor>
</comment>
<dbReference type="PANTHER" id="PTHR46206:SF7">
    <property type="entry name" value="P450, PUTATIVE (EUROFUNG)-RELATED"/>
    <property type="match status" value="1"/>
</dbReference>
<dbReference type="Pfam" id="PF00067">
    <property type="entry name" value="p450"/>
    <property type="match status" value="1"/>
</dbReference>
<keyword evidence="7" id="KW-0812">Transmembrane</keyword>
<keyword evidence="7" id="KW-0472">Membrane</keyword>
<dbReference type="InterPro" id="IPR001128">
    <property type="entry name" value="Cyt_P450"/>
</dbReference>
<protein>
    <recommendedName>
        <fullName evidence="10">Cytochrome P450</fullName>
    </recommendedName>
</protein>